<organism evidence="2 3">
    <name type="scientific">Hydnum rufescens UP504</name>
    <dbReference type="NCBI Taxonomy" id="1448309"/>
    <lineage>
        <taxon>Eukaryota</taxon>
        <taxon>Fungi</taxon>
        <taxon>Dikarya</taxon>
        <taxon>Basidiomycota</taxon>
        <taxon>Agaricomycotina</taxon>
        <taxon>Agaricomycetes</taxon>
        <taxon>Cantharellales</taxon>
        <taxon>Hydnaceae</taxon>
        <taxon>Hydnum</taxon>
    </lineage>
</organism>
<evidence type="ECO:0000313" key="3">
    <source>
        <dbReference type="Proteomes" id="UP000886523"/>
    </source>
</evidence>
<feature type="region of interest" description="Disordered" evidence="1">
    <location>
        <begin position="141"/>
        <end position="169"/>
    </location>
</feature>
<comment type="caution">
    <text evidence="2">The sequence shown here is derived from an EMBL/GenBank/DDBJ whole genome shotgun (WGS) entry which is preliminary data.</text>
</comment>
<sequence>MPKENPMNAPPNPAERKTNANQTPAMAGVWYYLREAIFPYPTVQKEQRKLLFLPVKPRQNDNIPVNNDAPNTETNHTPAVAGVWFYTRSSFPPNEYVPETPPTHLRTVRKTGSRRIEFEAPEMKTTDSRNPQMTCTTVNRQAKPAQMATDELGEPPSKPQGSNAQYHMPPSAGVWYKSLKEATDGTTPALAGVPPPGVIIPNKPAWPAVLQV</sequence>
<gene>
    <name evidence="2" type="ORF">BS47DRAFT_1365468</name>
</gene>
<keyword evidence="3" id="KW-1185">Reference proteome</keyword>
<evidence type="ECO:0000313" key="2">
    <source>
        <dbReference type="EMBL" id="KAF9509131.1"/>
    </source>
</evidence>
<evidence type="ECO:0000256" key="1">
    <source>
        <dbReference type="SAM" id="MobiDB-lite"/>
    </source>
</evidence>
<reference evidence="2" key="1">
    <citation type="journal article" date="2020" name="Nat. Commun.">
        <title>Large-scale genome sequencing of mycorrhizal fungi provides insights into the early evolution of symbiotic traits.</title>
        <authorList>
            <person name="Miyauchi S."/>
            <person name="Kiss E."/>
            <person name="Kuo A."/>
            <person name="Drula E."/>
            <person name="Kohler A."/>
            <person name="Sanchez-Garcia M."/>
            <person name="Morin E."/>
            <person name="Andreopoulos B."/>
            <person name="Barry K.W."/>
            <person name="Bonito G."/>
            <person name="Buee M."/>
            <person name="Carver A."/>
            <person name="Chen C."/>
            <person name="Cichocki N."/>
            <person name="Clum A."/>
            <person name="Culley D."/>
            <person name="Crous P.W."/>
            <person name="Fauchery L."/>
            <person name="Girlanda M."/>
            <person name="Hayes R.D."/>
            <person name="Keri Z."/>
            <person name="LaButti K."/>
            <person name="Lipzen A."/>
            <person name="Lombard V."/>
            <person name="Magnuson J."/>
            <person name="Maillard F."/>
            <person name="Murat C."/>
            <person name="Nolan M."/>
            <person name="Ohm R.A."/>
            <person name="Pangilinan J."/>
            <person name="Pereira M.F."/>
            <person name="Perotto S."/>
            <person name="Peter M."/>
            <person name="Pfister S."/>
            <person name="Riley R."/>
            <person name="Sitrit Y."/>
            <person name="Stielow J.B."/>
            <person name="Szollosi G."/>
            <person name="Zifcakova L."/>
            <person name="Stursova M."/>
            <person name="Spatafora J.W."/>
            <person name="Tedersoo L."/>
            <person name="Vaario L.M."/>
            <person name="Yamada A."/>
            <person name="Yan M."/>
            <person name="Wang P."/>
            <person name="Xu J."/>
            <person name="Bruns T."/>
            <person name="Baldrian P."/>
            <person name="Vilgalys R."/>
            <person name="Dunand C."/>
            <person name="Henrissat B."/>
            <person name="Grigoriev I.V."/>
            <person name="Hibbett D."/>
            <person name="Nagy L.G."/>
            <person name="Martin F.M."/>
        </authorList>
    </citation>
    <scope>NUCLEOTIDE SEQUENCE</scope>
    <source>
        <strain evidence="2">UP504</strain>
    </source>
</reference>
<name>A0A9P6AQL2_9AGAM</name>
<dbReference type="EMBL" id="MU129042">
    <property type="protein sequence ID" value="KAF9509131.1"/>
    <property type="molecule type" value="Genomic_DNA"/>
</dbReference>
<proteinExistence type="predicted"/>
<accession>A0A9P6AQL2</accession>
<feature type="region of interest" description="Disordered" evidence="1">
    <location>
        <begin position="1"/>
        <end position="22"/>
    </location>
</feature>
<dbReference type="AlphaFoldDB" id="A0A9P6AQL2"/>
<protein>
    <submittedName>
        <fullName evidence="2">Uncharacterized protein</fullName>
    </submittedName>
</protein>
<dbReference type="Proteomes" id="UP000886523">
    <property type="component" value="Unassembled WGS sequence"/>
</dbReference>